<dbReference type="EMBL" id="CAKXAJ010002924">
    <property type="protein sequence ID" value="CAH2208278.1"/>
    <property type="molecule type" value="Genomic_DNA"/>
</dbReference>
<dbReference type="AlphaFoldDB" id="A0A8S4QEE5"/>
<accession>A0A8S4QEE5</accession>
<evidence type="ECO:0000313" key="1">
    <source>
        <dbReference type="EMBL" id="CAH2208278.1"/>
    </source>
</evidence>
<name>A0A8S4QEE5_9NEOP</name>
<sequence>MLGKTNEASGSLVLAAETSCGPAQNRINKARNDLQEHLTNFHSNTPTRRQRSFWNETIMTYVDPMFGNG</sequence>
<comment type="caution">
    <text evidence="1">The sequence shown here is derived from an EMBL/GenBank/DDBJ whole genome shotgun (WGS) entry which is preliminary data.</text>
</comment>
<evidence type="ECO:0000313" key="2">
    <source>
        <dbReference type="Proteomes" id="UP000838756"/>
    </source>
</evidence>
<organism evidence="1 2">
    <name type="scientific">Pararge aegeria aegeria</name>
    <dbReference type="NCBI Taxonomy" id="348720"/>
    <lineage>
        <taxon>Eukaryota</taxon>
        <taxon>Metazoa</taxon>
        <taxon>Ecdysozoa</taxon>
        <taxon>Arthropoda</taxon>
        <taxon>Hexapoda</taxon>
        <taxon>Insecta</taxon>
        <taxon>Pterygota</taxon>
        <taxon>Neoptera</taxon>
        <taxon>Endopterygota</taxon>
        <taxon>Lepidoptera</taxon>
        <taxon>Glossata</taxon>
        <taxon>Ditrysia</taxon>
        <taxon>Papilionoidea</taxon>
        <taxon>Nymphalidae</taxon>
        <taxon>Satyrinae</taxon>
        <taxon>Satyrini</taxon>
        <taxon>Parargina</taxon>
        <taxon>Pararge</taxon>
    </lineage>
</organism>
<reference evidence="1" key="1">
    <citation type="submission" date="2022-03" db="EMBL/GenBank/DDBJ databases">
        <authorList>
            <person name="Lindestad O."/>
        </authorList>
    </citation>
    <scope>NUCLEOTIDE SEQUENCE</scope>
</reference>
<dbReference type="Proteomes" id="UP000838756">
    <property type="component" value="Unassembled WGS sequence"/>
</dbReference>
<keyword evidence="2" id="KW-1185">Reference proteome</keyword>
<proteinExistence type="predicted"/>
<gene>
    <name evidence="1" type="primary">jg24574</name>
    <name evidence="1" type="ORF">PAEG_LOCUS894</name>
</gene>
<protein>
    <submittedName>
        <fullName evidence="1">Jg24574 protein</fullName>
    </submittedName>
</protein>